<feature type="transmembrane region" description="Helical" evidence="1">
    <location>
        <begin position="402"/>
        <end position="422"/>
    </location>
</feature>
<keyword evidence="1" id="KW-1133">Transmembrane helix</keyword>
<evidence type="ECO:0000256" key="1">
    <source>
        <dbReference type="SAM" id="Phobius"/>
    </source>
</evidence>
<dbReference type="AlphaFoldDB" id="A0A1S1H9J5"/>
<evidence type="ECO:0000313" key="2">
    <source>
        <dbReference type="EMBL" id="OHT18798.1"/>
    </source>
</evidence>
<dbReference type="Proteomes" id="UP000179467">
    <property type="component" value="Unassembled WGS sequence"/>
</dbReference>
<proteinExistence type="predicted"/>
<protein>
    <recommendedName>
        <fullName evidence="4">PepSY-associated TM helix</fullName>
    </recommendedName>
</protein>
<feature type="transmembrane region" description="Helical" evidence="1">
    <location>
        <begin position="334"/>
        <end position="356"/>
    </location>
</feature>
<feature type="transmembrane region" description="Helical" evidence="1">
    <location>
        <begin position="12"/>
        <end position="36"/>
    </location>
</feature>
<feature type="transmembrane region" description="Helical" evidence="1">
    <location>
        <begin position="368"/>
        <end position="390"/>
    </location>
</feature>
<keyword evidence="1" id="KW-0472">Membrane</keyword>
<dbReference type="EMBL" id="MIPT01000001">
    <property type="protein sequence ID" value="OHT18798.1"/>
    <property type="molecule type" value="Genomic_DNA"/>
</dbReference>
<keyword evidence="1" id="KW-0812">Transmembrane</keyword>
<evidence type="ECO:0008006" key="4">
    <source>
        <dbReference type="Google" id="ProtNLM"/>
    </source>
</evidence>
<feature type="transmembrane region" description="Helical" evidence="1">
    <location>
        <begin position="137"/>
        <end position="161"/>
    </location>
</feature>
<sequence>MKTGFRQSMAWLHGWAGLVLGWLLFAMALTGTATVFRSEIGDWMRPEVTAAPDQVKATAAAIRYLEKAAPNAPAWYLTAPDDRQSTIEASYADGDDYRFAALDPNSGRPDGIRETLGGEFFYRFHFELQLPYPWGRILASAAGMLMLVALISGIITHRRIFADFFTLRTGKGKRSWLDAHNVLGVLAMPFHLMITFTGVLTLVTLTMPWGLVANYGKDTTTMFAEVAPGYFERERSGRPAPLGDVEAILADARRRFDGGRIGNVAVENPGDAAAVIQVLRDDADQLGYSAGKLAYDGVTGRLLTAYAEDRPAKKTFDVLYGLHMGRFAPWVSRWLYFLCGLALSATIASGLVLWTVSRPEGRGFGHHLVARLTVGTVAGLPIAMAAFFWANRLAPVGLADRPGIEVRAFFLCWAAAMLFGLARAPRRGWAELTAMMGLGWLLLPLVSALTTARGLPASLIHGDWLFAGFDLVALAIGCGALMTALHLHRRQPAAPRRRRPALA</sequence>
<gene>
    <name evidence="2" type="ORF">BHE75_00775</name>
</gene>
<dbReference type="PANTHER" id="PTHR34219">
    <property type="entry name" value="IRON-REGULATED INNER MEMBRANE PROTEIN-RELATED"/>
    <property type="match status" value="1"/>
</dbReference>
<feature type="transmembrane region" description="Helical" evidence="1">
    <location>
        <begin position="434"/>
        <end position="452"/>
    </location>
</feature>
<dbReference type="PANTHER" id="PTHR34219:SF4">
    <property type="entry name" value="PEPSY DOMAIN-CONTAINING PROTEIN"/>
    <property type="match status" value="1"/>
</dbReference>
<dbReference type="RefSeq" id="WP_070932526.1">
    <property type="nucleotide sequence ID" value="NZ_MIPT01000001.1"/>
</dbReference>
<keyword evidence="3" id="KW-1185">Reference proteome</keyword>
<dbReference type="OrthoDB" id="9776609at2"/>
<organism evidence="2 3">
    <name type="scientific">Edaphosphingomonas haloaromaticamans</name>
    <dbReference type="NCBI Taxonomy" id="653954"/>
    <lineage>
        <taxon>Bacteria</taxon>
        <taxon>Pseudomonadati</taxon>
        <taxon>Pseudomonadota</taxon>
        <taxon>Alphaproteobacteria</taxon>
        <taxon>Sphingomonadales</taxon>
        <taxon>Rhizorhabdaceae</taxon>
        <taxon>Edaphosphingomonas</taxon>
    </lineage>
</organism>
<feature type="transmembrane region" description="Helical" evidence="1">
    <location>
        <begin position="464"/>
        <end position="487"/>
    </location>
</feature>
<reference evidence="2 3" key="1">
    <citation type="submission" date="2016-09" db="EMBL/GenBank/DDBJ databases">
        <title>Metabolic pathway, cell adaptation mechanisms and a novel monoxygenase revealed through proteogenomic-transcription analysis of a Sphingomonas haloaromaticamans strain degrading the fungicide ortho-phenylphenol.</title>
        <authorList>
            <person name="Perruchon C."/>
            <person name="Papadopoulou E.S."/>
            <person name="Rousidou C."/>
            <person name="Vasileiadis S."/>
            <person name="Tanou G."/>
            <person name="Amoutzias G."/>
            <person name="Molassiotis A."/>
            <person name="Karpouzas D.G."/>
        </authorList>
    </citation>
    <scope>NUCLEOTIDE SEQUENCE [LARGE SCALE GENOMIC DNA]</scope>
    <source>
        <strain evidence="2 3">P3</strain>
    </source>
</reference>
<dbReference type="Pfam" id="PF03929">
    <property type="entry name" value="PepSY_TM"/>
    <property type="match status" value="1"/>
</dbReference>
<name>A0A1S1H9J5_9SPHN</name>
<evidence type="ECO:0000313" key="3">
    <source>
        <dbReference type="Proteomes" id="UP000179467"/>
    </source>
</evidence>
<accession>A0A1S1H9J5</accession>
<feature type="transmembrane region" description="Helical" evidence="1">
    <location>
        <begin position="182"/>
        <end position="205"/>
    </location>
</feature>
<comment type="caution">
    <text evidence="2">The sequence shown here is derived from an EMBL/GenBank/DDBJ whole genome shotgun (WGS) entry which is preliminary data.</text>
</comment>
<dbReference type="InterPro" id="IPR005625">
    <property type="entry name" value="PepSY-ass_TM"/>
</dbReference>